<keyword evidence="4 7" id="KW-0812">Transmembrane</keyword>
<feature type="transmembrane region" description="Helical" evidence="7">
    <location>
        <begin position="156"/>
        <end position="179"/>
    </location>
</feature>
<dbReference type="PANTHER" id="PTHR33508:SF1">
    <property type="entry name" value="UPF0056 MEMBRANE PROTEIN YHCE"/>
    <property type="match status" value="1"/>
</dbReference>
<keyword evidence="6 7" id="KW-0472">Membrane</keyword>
<comment type="caution">
    <text evidence="8">The sequence shown here is derived from an EMBL/GenBank/DDBJ whole genome shotgun (WGS) entry which is preliminary data.</text>
</comment>
<keyword evidence="3" id="KW-1003">Cell membrane</keyword>
<comment type="subcellular location">
    <subcellularLocation>
        <location evidence="1 7">Cell membrane</location>
        <topology evidence="1 7">Multi-pass membrane protein</topology>
    </subcellularLocation>
</comment>
<evidence type="ECO:0000256" key="4">
    <source>
        <dbReference type="ARBA" id="ARBA00022692"/>
    </source>
</evidence>
<dbReference type="GO" id="GO:0005886">
    <property type="term" value="C:plasma membrane"/>
    <property type="evidence" value="ECO:0007669"/>
    <property type="project" value="UniProtKB-SubCell"/>
</dbReference>
<accession>A0A2W7RTM1</accession>
<dbReference type="InterPro" id="IPR002771">
    <property type="entry name" value="Multi_antbiot-R_MarC"/>
</dbReference>
<feature type="transmembrane region" description="Helical" evidence="7">
    <location>
        <begin position="122"/>
        <end position="144"/>
    </location>
</feature>
<evidence type="ECO:0000256" key="7">
    <source>
        <dbReference type="RuleBase" id="RU362048"/>
    </source>
</evidence>
<sequence>MNVIFNILNLAFIGFVALFPPVNPIGTALIMDPLLDHLTRAQRIIAAKKIAIYSFMICAVATIIGSWIFKLFGISIPVVQIAGGILICKMGWQLLSSNNDVKPKEETKSPDTDTDMASVNKILFYPLSFPMTTGAGTISVLLTLSAHGNAKKISAYFINLGALIFAVLLMAVVIFLSYAYTPILIKKLGEKGGQIVNRLSAFLVFCVGLQIATSGIMHLIHPE</sequence>
<name>A0A2W7RTM1_9BACT</name>
<comment type="similarity">
    <text evidence="2 7">Belongs to the UPF0056 (MarC) family.</text>
</comment>
<dbReference type="EMBL" id="QKZV01000003">
    <property type="protein sequence ID" value="PZX63664.1"/>
    <property type="molecule type" value="Genomic_DNA"/>
</dbReference>
<proteinExistence type="inferred from homology"/>
<evidence type="ECO:0000256" key="6">
    <source>
        <dbReference type="ARBA" id="ARBA00023136"/>
    </source>
</evidence>
<organism evidence="8 9">
    <name type="scientific">Hydrotalea sandarakina</name>
    <dbReference type="NCBI Taxonomy" id="1004304"/>
    <lineage>
        <taxon>Bacteria</taxon>
        <taxon>Pseudomonadati</taxon>
        <taxon>Bacteroidota</taxon>
        <taxon>Chitinophagia</taxon>
        <taxon>Chitinophagales</taxon>
        <taxon>Chitinophagaceae</taxon>
        <taxon>Hydrotalea</taxon>
    </lineage>
</organism>
<protein>
    <recommendedName>
        <fullName evidence="7">UPF0056 membrane protein</fullName>
    </recommendedName>
</protein>
<dbReference type="Pfam" id="PF01914">
    <property type="entry name" value="MarC"/>
    <property type="match status" value="1"/>
</dbReference>
<evidence type="ECO:0000313" key="9">
    <source>
        <dbReference type="Proteomes" id="UP000249720"/>
    </source>
</evidence>
<dbReference type="Proteomes" id="UP000249720">
    <property type="component" value="Unassembled WGS sequence"/>
</dbReference>
<dbReference type="PANTHER" id="PTHR33508">
    <property type="entry name" value="UPF0056 MEMBRANE PROTEIN YHCE"/>
    <property type="match status" value="1"/>
</dbReference>
<evidence type="ECO:0000313" key="8">
    <source>
        <dbReference type="EMBL" id="PZX63664.1"/>
    </source>
</evidence>
<dbReference type="NCBIfam" id="TIGR00427">
    <property type="entry name" value="NAAT family transporter"/>
    <property type="match status" value="1"/>
</dbReference>
<gene>
    <name evidence="8" type="ORF">LX80_01315</name>
</gene>
<dbReference type="OrthoDB" id="21094at2"/>
<reference evidence="8 9" key="1">
    <citation type="submission" date="2018-06" db="EMBL/GenBank/DDBJ databases">
        <title>Genomic Encyclopedia of Archaeal and Bacterial Type Strains, Phase II (KMG-II): from individual species to whole genera.</title>
        <authorList>
            <person name="Goeker M."/>
        </authorList>
    </citation>
    <scope>NUCLEOTIDE SEQUENCE [LARGE SCALE GENOMIC DNA]</scope>
    <source>
        <strain evidence="8 9">DSM 23241</strain>
    </source>
</reference>
<evidence type="ECO:0000256" key="1">
    <source>
        <dbReference type="ARBA" id="ARBA00004651"/>
    </source>
</evidence>
<dbReference type="AlphaFoldDB" id="A0A2W7RTM1"/>
<evidence type="ECO:0000256" key="2">
    <source>
        <dbReference type="ARBA" id="ARBA00009784"/>
    </source>
</evidence>
<keyword evidence="9" id="KW-1185">Reference proteome</keyword>
<feature type="transmembrane region" description="Helical" evidence="7">
    <location>
        <begin position="199"/>
        <end position="220"/>
    </location>
</feature>
<feature type="transmembrane region" description="Helical" evidence="7">
    <location>
        <begin position="76"/>
        <end position="95"/>
    </location>
</feature>
<keyword evidence="5 7" id="KW-1133">Transmembrane helix</keyword>
<feature type="transmembrane region" description="Helical" evidence="7">
    <location>
        <begin position="7"/>
        <end position="30"/>
    </location>
</feature>
<feature type="transmembrane region" description="Helical" evidence="7">
    <location>
        <begin position="50"/>
        <end position="69"/>
    </location>
</feature>
<evidence type="ECO:0000256" key="3">
    <source>
        <dbReference type="ARBA" id="ARBA00022475"/>
    </source>
</evidence>
<dbReference type="RefSeq" id="WP_111294464.1">
    <property type="nucleotide sequence ID" value="NZ_QKZV01000003.1"/>
</dbReference>
<evidence type="ECO:0000256" key="5">
    <source>
        <dbReference type="ARBA" id="ARBA00022989"/>
    </source>
</evidence>